<name>A0A679IS39_VARPD</name>
<reference evidence="4" key="1">
    <citation type="submission" date="2019-12" db="EMBL/GenBank/DDBJ databases">
        <authorList>
            <person name="Cremers G."/>
        </authorList>
    </citation>
    <scope>NUCLEOTIDE SEQUENCE</scope>
    <source>
        <strain evidence="4">Vvax</strain>
    </source>
</reference>
<dbReference type="RefSeq" id="WP_339089018.1">
    <property type="nucleotide sequence ID" value="NZ_LR743507.1"/>
</dbReference>
<dbReference type="PANTHER" id="PTHR43477">
    <property type="entry name" value="DIHYDROANTICAPSIN 7-DEHYDROGENASE"/>
    <property type="match status" value="1"/>
</dbReference>
<accession>A0A679IS39</accession>
<dbReference type="GO" id="GO:0016491">
    <property type="term" value="F:oxidoreductase activity"/>
    <property type="evidence" value="ECO:0007669"/>
    <property type="project" value="UniProtKB-KW"/>
</dbReference>
<dbReference type="AlphaFoldDB" id="A0A679IS39"/>
<dbReference type="EMBL" id="LR743507">
    <property type="protein sequence ID" value="CAA2101581.1"/>
    <property type="molecule type" value="Genomic_DNA"/>
</dbReference>
<organism evidence="4">
    <name type="scientific">Variovorax paradoxus</name>
    <dbReference type="NCBI Taxonomy" id="34073"/>
    <lineage>
        <taxon>Bacteria</taxon>
        <taxon>Pseudomonadati</taxon>
        <taxon>Pseudomonadota</taxon>
        <taxon>Betaproteobacteria</taxon>
        <taxon>Burkholderiales</taxon>
        <taxon>Comamonadaceae</taxon>
        <taxon>Variovorax</taxon>
    </lineage>
</organism>
<protein>
    <submittedName>
        <fullName evidence="4">2-keto-3-deoxy-L-fuconate dehydrogenase</fullName>
        <ecNumber evidence="4">1.1.1.-</ecNumber>
    </submittedName>
</protein>
<evidence type="ECO:0000313" key="4">
    <source>
        <dbReference type="EMBL" id="CAA2101581.1"/>
    </source>
</evidence>
<dbReference type="PRINTS" id="PR00080">
    <property type="entry name" value="SDRFAMILY"/>
</dbReference>
<dbReference type="PROSITE" id="PS00061">
    <property type="entry name" value="ADH_SHORT"/>
    <property type="match status" value="1"/>
</dbReference>
<dbReference type="Gene3D" id="3.40.50.720">
    <property type="entry name" value="NAD(P)-binding Rossmann-like Domain"/>
    <property type="match status" value="1"/>
</dbReference>
<gene>
    <name evidence="4" type="ORF">VVAX_01321</name>
</gene>
<keyword evidence="2 4" id="KW-0560">Oxidoreductase</keyword>
<keyword evidence="3" id="KW-0520">NAD</keyword>
<dbReference type="FunFam" id="3.40.50.720:FF:000084">
    <property type="entry name" value="Short-chain dehydrogenase reductase"/>
    <property type="match status" value="1"/>
</dbReference>
<sequence>MRLKGKTALVTAAGQGIGHASVLAMAAEGAQVWATDVNEALLERYAGMPNVTALKLDVLDKAAIGAVVGKLPALDILFNCAGVVHNGTIEQATDDDLLFAFSLNVRAQMWTIQAVLPGMLAAGRGSIINMASVCSSMKGLPNRFVYGTTKAAVLGLTKSVAADYVARGIRCNAVCPGTVDTPSLGDRINANADPDAARKAFIARQPMGRLAQAEEIAPVVVFLASDESVFATGQAFTVDGGITI</sequence>
<evidence type="ECO:0000256" key="3">
    <source>
        <dbReference type="ARBA" id="ARBA00023027"/>
    </source>
</evidence>
<comment type="similarity">
    <text evidence="1">Belongs to the short-chain dehydrogenases/reductases (SDR) family.</text>
</comment>
<proteinExistence type="inferred from homology"/>
<dbReference type="InterPro" id="IPR051122">
    <property type="entry name" value="SDR_DHRS6-like"/>
</dbReference>
<dbReference type="SUPFAM" id="SSF51735">
    <property type="entry name" value="NAD(P)-binding Rossmann-fold domains"/>
    <property type="match status" value="1"/>
</dbReference>
<evidence type="ECO:0000256" key="1">
    <source>
        <dbReference type="ARBA" id="ARBA00006484"/>
    </source>
</evidence>
<dbReference type="PANTHER" id="PTHR43477:SF4">
    <property type="entry name" value="DEHYDROGENASE_REDUCTASE SDR FAMILY MEMBER 6"/>
    <property type="match status" value="1"/>
</dbReference>
<dbReference type="InterPro" id="IPR020904">
    <property type="entry name" value="Sc_DH/Rdtase_CS"/>
</dbReference>
<dbReference type="PRINTS" id="PR00081">
    <property type="entry name" value="GDHRDH"/>
</dbReference>
<dbReference type="EC" id="1.1.1.-" evidence="4"/>
<dbReference type="Pfam" id="PF13561">
    <property type="entry name" value="adh_short_C2"/>
    <property type="match status" value="1"/>
</dbReference>
<dbReference type="InterPro" id="IPR002347">
    <property type="entry name" value="SDR_fam"/>
</dbReference>
<dbReference type="InterPro" id="IPR036291">
    <property type="entry name" value="NAD(P)-bd_dom_sf"/>
</dbReference>
<evidence type="ECO:0000256" key="2">
    <source>
        <dbReference type="ARBA" id="ARBA00023002"/>
    </source>
</evidence>